<comment type="pathway">
    <text evidence="1">Cofactor biosynthesis; riboflavin biosynthesis.</text>
</comment>
<dbReference type="AlphaFoldDB" id="A0A0D1J3C9"/>
<dbReference type="NCBIfam" id="NF010663">
    <property type="entry name" value="PRK14059.1-1"/>
    <property type="match status" value="1"/>
</dbReference>
<feature type="domain" description="Bacterial bifunctional deaminase-reductase C-terminal" evidence="4">
    <location>
        <begin position="48"/>
        <end position="260"/>
    </location>
</feature>
<keyword evidence="2" id="KW-0521">NADP</keyword>
<evidence type="ECO:0000256" key="2">
    <source>
        <dbReference type="ARBA" id="ARBA00022857"/>
    </source>
</evidence>
<organism evidence="5 6">
    <name type="scientific">Mycolicibacterium llatzerense</name>
    <dbReference type="NCBI Taxonomy" id="280871"/>
    <lineage>
        <taxon>Bacteria</taxon>
        <taxon>Bacillati</taxon>
        <taxon>Actinomycetota</taxon>
        <taxon>Actinomycetes</taxon>
        <taxon>Mycobacteriales</taxon>
        <taxon>Mycobacteriaceae</taxon>
        <taxon>Mycolicibacterium</taxon>
    </lineage>
</organism>
<evidence type="ECO:0000259" key="4">
    <source>
        <dbReference type="Pfam" id="PF01872"/>
    </source>
</evidence>
<dbReference type="GO" id="GO:0008703">
    <property type="term" value="F:5-amino-6-(5-phosphoribosylamino)uracil reductase activity"/>
    <property type="evidence" value="ECO:0007669"/>
    <property type="project" value="InterPro"/>
</dbReference>
<dbReference type="EMBL" id="JXST01000020">
    <property type="protein sequence ID" value="KIU16083.1"/>
    <property type="molecule type" value="Genomic_DNA"/>
</dbReference>
<sequence length="266" mass="28625">MIHVSDPDAATQLTELSAVGAAFLTDSATNDESLLTPLYSYPDQLDRPWVRANMITSLDGGATDDGSSGGLAGPGDRALFGLMRQHADVILVGAATVRIENYSGAQMSAAQRQARQLRGQAEVPPIAVITHSADIPHDAKLFTRTEVPPLLLTSRDSIDDTYHRFTGLAEVIDASGTAPDRVDPHAVLRIFAERGLMRVLTEGGPSLLNMLIEDDLIDEMCVTIAPILVGGQARRIASGPGEAHTRLRRSHVLTDTAGYLYTRYVR</sequence>
<dbReference type="InterPro" id="IPR024072">
    <property type="entry name" value="DHFR-like_dom_sf"/>
</dbReference>
<dbReference type="InterPro" id="IPR050765">
    <property type="entry name" value="Riboflavin_Biosynth_HTPR"/>
</dbReference>
<evidence type="ECO:0000256" key="1">
    <source>
        <dbReference type="ARBA" id="ARBA00005104"/>
    </source>
</evidence>
<gene>
    <name evidence="5" type="ORF">TL10_15335</name>
</gene>
<dbReference type="STRING" id="280871.TL10_15335"/>
<proteinExistence type="predicted"/>
<dbReference type="PANTHER" id="PTHR38011:SF7">
    <property type="entry name" value="2,5-DIAMINO-6-RIBOSYLAMINO-4(3H)-PYRIMIDINONE 5'-PHOSPHATE REDUCTASE"/>
    <property type="match status" value="1"/>
</dbReference>
<dbReference type="NCBIfam" id="NF010664">
    <property type="entry name" value="PRK14059.1-2"/>
    <property type="match status" value="1"/>
</dbReference>
<keyword evidence="3" id="KW-0560">Oxidoreductase</keyword>
<keyword evidence="6" id="KW-1185">Reference proteome</keyword>
<evidence type="ECO:0000256" key="3">
    <source>
        <dbReference type="ARBA" id="ARBA00023002"/>
    </source>
</evidence>
<dbReference type="NCBIfam" id="NF010665">
    <property type="entry name" value="PRK14059.1-4"/>
    <property type="match status" value="1"/>
</dbReference>
<dbReference type="Proteomes" id="UP000032221">
    <property type="component" value="Unassembled WGS sequence"/>
</dbReference>
<dbReference type="InterPro" id="IPR002734">
    <property type="entry name" value="RibDG_C"/>
</dbReference>
<protein>
    <recommendedName>
        <fullName evidence="4">Bacterial bifunctional deaminase-reductase C-terminal domain-containing protein</fullName>
    </recommendedName>
</protein>
<dbReference type="GO" id="GO:0009231">
    <property type="term" value="P:riboflavin biosynthetic process"/>
    <property type="evidence" value="ECO:0007669"/>
    <property type="project" value="InterPro"/>
</dbReference>
<comment type="caution">
    <text evidence="5">The sequence shown here is derived from an EMBL/GenBank/DDBJ whole genome shotgun (WGS) entry which is preliminary data.</text>
</comment>
<dbReference type="RefSeq" id="WP_043399269.1">
    <property type="nucleotide sequence ID" value="NZ_JXST01000020.1"/>
</dbReference>
<evidence type="ECO:0000313" key="5">
    <source>
        <dbReference type="EMBL" id="KIU16083.1"/>
    </source>
</evidence>
<dbReference type="PATRIC" id="fig|280871.6.peg.3184"/>
<name>A0A0D1J3C9_9MYCO</name>
<evidence type="ECO:0000313" key="6">
    <source>
        <dbReference type="Proteomes" id="UP000032221"/>
    </source>
</evidence>
<dbReference type="PANTHER" id="PTHR38011">
    <property type="entry name" value="DIHYDROFOLATE REDUCTASE FAMILY PROTEIN (AFU_ORTHOLOGUE AFUA_8G06820)"/>
    <property type="match status" value="1"/>
</dbReference>
<dbReference type="Pfam" id="PF01872">
    <property type="entry name" value="RibD_C"/>
    <property type="match status" value="1"/>
</dbReference>
<reference evidence="5 6" key="1">
    <citation type="submission" date="2015-01" db="EMBL/GenBank/DDBJ databases">
        <title>Genome sequence of Mycobacterium llatzerense and Mycobacterium immunogenum recovered from brain abscess.</title>
        <authorList>
            <person name="Greninger A.L."/>
            <person name="Langelier C."/>
            <person name="Cunningham G."/>
            <person name="Chiu C.Y."/>
            <person name="Miller S."/>
        </authorList>
    </citation>
    <scope>NUCLEOTIDE SEQUENCE [LARGE SCALE GENOMIC DNA]</scope>
    <source>
        <strain evidence="5 6">CLUC14</strain>
    </source>
</reference>
<dbReference type="Gene3D" id="3.40.430.10">
    <property type="entry name" value="Dihydrofolate Reductase, subunit A"/>
    <property type="match status" value="1"/>
</dbReference>
<dbReference type="SUPFAM" id="SSF53597">
    <property type="entry name" value="Dihydrofolate reductase-like"/>
    <property type="match status" value="1"/>
</dbReference>
<dbReference type="OrthoDB" id="5243299at2"/>
<accession>A0A0D1J3C9</accession>